<keyword evidence="3" id="KW-0106">Calcium</keyword>
<keyword evidence="1 4" id="KW-0732">Signal</keyword>
<sequence length="763" mass="78394">MKKTITLGALLMASTSLLFAAKSIAGSWQQNVNIGGFSSVNIYTPDSTSAIGDGKSLMIVLHGCVQPISNYLTANLEDAAEQHGMVIAVPDAMNKAGYSCWSYWQGAINRTSGDYKNLINLANAMSGDVTRDIDPDQVYLTGLSSGGAFAQQAACVAPDIFAGVAPSAGPTLGTSSNGALNTCEVVTSSTFKSRCESYAGSYSNHLDDQIAVVGHGTADTTVDTCYNQQNANGYAAVYGVTQLSGTNTLADDATRTASETLWSNNRVAMIWFDGLDHSWSGGAGASGQYVAGNSINFATYLGQFFADNNLRVDRNAGPVISNHAAIDNTGSLLVSGYAVDAEGSVGNVAIRVYALDSGAPVLMETINTSAAPSDGYYSASSATLNDGLYLVEAQATDNESKMGDIASFTVRVGPEPAAEAPVISGISVAVVGQCATVTGTVVDANQNLQSVTAAFANGSNSATVSNNAFTVEQCNLPGGNNSVTVTATDTTAMSSSESASFTIDAGQTGDYNYHINEGHITWGSGYSACYLAFGTSDFTMREYPAGTSQCNWVADGEPSCKGPNQACSVPTTPLDSDGDGVADSLDNCPNAANANQADNDNDGIGNVCDSTPDGNILDADNDGVNDSIDNCPNTANADQADNDNDGIGNVCDATPDGTIADADSDGIEDALDNCPLIANADQADADADGTGDVCDATPNGDFACVEYTASNYSHVSAGRATNNLGIAYAVGSNDNLGLWNIFITTTLAQTSDGYYELGSCPAN</sequence>
<dbReference type="InterPro" id="IPR029058">
    <property type="entry name" value="AB_hydrolase_fold"/>
</dbReference>
<dbReference type="SUPFAM" id="SSF103647">
    <property type="entry name" value="TSP type-3 repeat"/>
    <property type="match status" value="1"/>
</dbReference>
<dbReference type="InterPro" id="IPR010126">
    <property type="entry name" value="Esterase_phb"/>
</dbReference>
<evidence type="ECO:0000313" key="6">
    <source>
        <dbReference type="Proteomes" id="UP000307790"/>
    </source>
</evidence>
<dbReference type="GO" id="GO:0016787">
    <property type="term" value="F:hydrolase activity"/>
    <property type="evidence" value="ECO:0007669"/>
    <property type="project" value="UniProtKB-KW"/>
</dbReference>
<dbReference type="NCBIfam" id="TIGR01840">
    <property type="entry name" value="esterase_phb"/>
    <property type="match status" value="1"/>
</dbReference>
<accession>A0A5R9IMJ6</accession>
<gene>
    <name evidence="5" type="ORF">FE810_08305</name>
</gene>
<evidence type="ECO:0000313" key="5">
    <source>
        <dbReference type="EMBL" id="TLU65287.1"/>
    </source>
</evidence>
<dbReference type="InterPro" id="IPR003367">
    <property type="entry name" value="Thrombospondin_3-like_rpt"/>
</dbReference>
<dbReference type="GO" id="GO:0007155">
    <property type="term" value="P:cell adhesion"/>
    <property type="evidence" value="ECO:0007669"/>
    <property type="project" value="InterPro"/>
</dbReference>
<dbReference type="AlphaFoldDB" id="A0A5R9IMJ6"/>
<dbReference type="Gene3D" id="3.40.50.1820">
    <property type="entry name" value="alpha/beta hydrolase"/>
    <property type="match status" value="1"/>
</dbReference>
<feature type="chain" id="PRO_5024401243" evidence="4">
    <location>
        <begin position="21"/>
        <end position="763"/>
    </location>
</feature>
<dbReference type="Proteomes" id="UP000307790">
    <property type="component" value="Unassembled WGS sequence"/>
</dbReference>
<keyword evidence="6" id="KW-1185">Reference proteome</keyword>
<dbReference type="InterPro" id="IPR028974">
    <property type="entry name" value="TSP_type-3_rpt"/>
</dbReference>
<keyword evidence="2" id="KW-0378">Hydrolase</keyword>
<organism evidence="5 6">
    <name type="scientific">Thalassotalea litorea</name>
    <dbReference type="NCBI Taxonomy" id="2020715"/>
    <lineage>
        <taxon>Bacteria</taxon>
        <taxon>Pseudomonadati</taxon>
        <taxon>Pseudomonadota</taxon>
        <taxon>Gammaproteobacteria</taxon>
        <taxon>Alteromonadales</taxon>
        <taxon>Colwelliaceae</taxon>
        <taxon>Thalassotalea</taxon>
    </lineage>
</organism>
<comment type="caution">
    <text evidence="5">The sequence shown here is derived from an EMBL/GenBank/DDBJ whole genome shotgun (WGS) entry which is preliminary data.</text>
</comment>
<evidence type="ECO:0000256" key="4">
    <source>
        <dbReference type="SAM" id="SignalP"/>
    </source>
</evidence>
<dbReference type="Pfam" id="PF10503">
    <property type="entry name" value="Esterase_PHB"/>
    <property type="match status" value="1"/>
</dbReference>
<dbReference type="SUPFAM" id="SSF53474">
    <property type="entry name" value="alpha/beta-Hydrolases"/>
    <property type="match status" value="2"/>
</dbReference>
<dbReference type="Pfam" id="PF02412">
    <property type="entry name" value="TSP_3"/>
    <property type="match status" value="3"/>
</dbReference>
<dbReference type="PANTHER" id="PTHR10199">
    <property type="entry name" value="THROMBOSPONDIN"/>
    <property type="match status" value="1"/>
</dbReference>
<dbReference type="OrthoDB" id="5291933at2"/>
<proteinExistence type="predicted"/>
<evidence type="ECO:0000256" key="3">
    <source>
        <dbReference type="ARBA" id="ARBA00022837"/>
    </source>
</evidence>
<name>A0A5R9IMJ6_9GAMM</name>
<dbReference type="Gene3D" id="4.10.1080.10">
    <property type="entry name" value="TSP type-3 repeat"/>
    <property type="match status" value="1"/>
</dbReference>
<reference evidence="5 6" key="1">
    <citation type="submission" date="2019-05" db="EMBL/GenBank/DDBJ databases">
        <title>Genome sequences of Thalassotalea litorea 1K03283.</title>
        <authorList>
            <person name="Zhang D."/>
        </authorList>
    </citation>
    <scope>NUCLEOTIDE SEQUENCE [LARGE SCALE GENOMIC DNA]</scope>
    <source>
        <strain evidence="5 6">MCCC 1K03283</strain>
    </source>
</reference>
<dbReference type="EMBL" id="VCBC01000007">
    <property type="protein sequence ID" value="TLU65287.1"/>
    <property type="molecule type" value="Genomic_DNA"/>
</dbReference>
<dbReference type="GO" id="GO:0005576">
    <property type="term" value="C:extracellular region"/>
    <property type="evidence" value="ECO:0007669"/>
    <property type="project" value="InterPro"/>
</dbReference>
<protein>
    <submittedName>
        <fullName evidence="5">PHB depolymerase family esterase</fullName>
    </submittedName>
</protein>
<evidence type="ECO:0000256" key="1">
    <source>
        <dbReference type="ARBA" id="ARBA00022729"/>
    </source>
</evidence>
<feature type="signal peptide" evidence="4">
    <location>
        <begin position="1"/>
        <end position="20"/>
    </location>
</feature>
<evidence type="ECO:0000256" key="2">
    <source>
        <dbReference type="ARBA" id="ARBA00022801"/>
    </source>
</evidence>
<dbReference type="GO" id="GO:0005509">
    <property type="term" value="F:calcium ion binding"/>
    <property type="evidence" value="ECO:0007669"/>
    <property type="project" value="InterPro"/>
</dbReference>
<dbReference type="RefSeq" id="WP_138319590.1">
    <property type="nucleotide sequence ID" value="NZ_VCBC01000007.1"/>
</dbReference>